<feature type="region of interest" description="Disordered" evidence="1">
    <location>
        <begin position="39"/>
        <end position="72"/>
    </location>
</feature>
<proteinExistence type="predicted"/>
<protein>
    <submittedName>
        <fullName evidence="2">Uncharacterized protein</fullName>
    </submittedName>
</protein>
<gene>
    <name evidence="2" type="ORF">EVAR_36806_1</name>
</gene>
<accession>A0A4C1WWD4</accession>
<comment type="caution">
    <text evidence="2">The sequence shown here is derived from an EMBL/GenBank/DDBJ whole genome shotgun (WGS) entry which is preliminary data.</text>
</comment>
<feature type="region of interest" description="Disordered" evidence="1">
    <location>
        <begin position="1"/>
        <end position="21"/>
    </location>
</feature>
<dbReference type="EMBL" id="BGZK01000663">
    <property type="protein sequence ID" value="GBP55223.1"/>
    <property type="molecule type" value="Genomic_DNA"/>
</dbReference>
<reference evidence="2 3" key="1">
    <citation type="journal article" date="2019" name="Commun. Biol.">
        <title>The bagworm genome reveals a unique fibroin gene that provides high tensile strength.</title>
        <authorList>
            <person name="Kono N."/>
            <person name="Nakamura H."/>
            <person name="Ohtoshi R."/>
            <person name="Tomita M."/>
            <person name="Numata K."/>
            <person name="Arakawa K."/>
        </authorList>
    </citation>
    <scope>NUCLEOTIDE SEQUENCE [LARGE SCALE GENOMIC DNA]</scope>
</reference>
<dbReference type="Proteomes" id="UP000299102">
    <property type="component" value="Unassembled WGS sequence"/>
</dbReference>
<name>A0A4C1WWD4_EUMVA</name>
<dbReference type="AlphaFoldDB" id="A0A4C1WWD4"/>
<keyword evidence="3" id="KW-1185">Reference proteome</keyword>
<evidence type="ECO:0000256" key="1">
    <source>
        <dbReference type="SAM" id="MobiDB-lite"/>
    </source>
</evidence>
<sequence>MGLLEPSARKNSLSNPGLGETAARGLRVGVSVCFCSKPDSLCSAGRSRRPPLTKGPSARPDDEWELSEGNRS</sequence>
<evidence type="ECO:0000313" key="3">
    <source>
        <dbReference type="Proteomes" id="UP000299102"/>
    </source>
</evidence>
<evidence type="ECO:0000313" key="2">
    <source>
        <dbReference type="EMBL" id="GBP55223.1"/>
    </source>
</evidence>
<organism evidence="2 3">
    <name type="scientific">Eumeta variegata</name>
    <name type="common">Bagworm moth</name>
    <name type="synonym">Eumeta japonica</name>
    <dbReference type="NCBI Taxonomy" id="151549"/>
    <lineage>
        <taxon>Eukaryota</taxon>
        <taxon>Metazoa</taxon>
        <taxon>Ecdysozoa</taxon>
        <taxon>Arthropoda</taxon>
        <taxon>Hexapoda</taxon>
        <taxon>Insecta</taxon>
        <taxon>Pterygota</taxon>
        <taxon>Neoptera</taxon>
        <taxon>Endopterygota</taxon>
        <taxon>Lepidoptera</taxon>
        <taxon>Glossata</taxon>
        <taxon>Ditrysia</taxon>
        <taxon>Tineoidea</taxon>
        <taxon>Psychidae</taxon>
        <taxon>Oiketicinae</taxon>
        <taxon>Eumeta</taxon>
    </lineage>
</organism>